<organism evidence="1">
    <name type="scientific">marine sediment metagenome</name>
    <dbReference type="NCBI Taxonomy" id="412755"/>
    <lineage>
        <taxon>unclassified sequences</taxon>
        <taxon>metagenomes</taxon>
        <taxon>ecological metagenomes</taxon>
    </lineage>
</organism>
<dbReference type="Gene3D" id="3.40.50.1010">
    <property type="entry name" value="5'-nuclease"/>
    <property type="match status" value="1"/>
</dbReference>
<sequence length="56" mass="6217">YENIQPRDAIHAAIMLNNGLTTIYSTDSHFDEIKGIKRIDPIDLSMKARASKGSAK</sequence>
<comment type="caution">
    <text evidence="1">The sequence shown here is derived from an EMBL/GenBank/DDBJ whole genome shotgun (WGS) entry which is preliminary data.</text>
</comment>
<feature type="non-terminal residue" evidence="1">
    <location>
        <position position="1"/>
    </location>
</feature>
<accession>A0A0F9C5V1</accession>
<proteinExistence type="predicted"/>
<dbReference type="EMBL" id="LAZR01048393">
    <property type="protein sequence ID" value="KKK92031.1"/>
    <property type="molecule type" value="Genomic_DNA"/>
</dbReference>
<name>A0A0F9C5V1_9ZZZZ</name>
<reference evidence="1" key="1">
    <citation type="journal article" date="2015" name="Nature">
        <title>Complex archaea that bridge the gap between prokaryotes and eukaryotes.</title>
        <authorList>
            <person name="Spang A."/>
            <person name="Saw J.H."/>
            <person name="Jorgensen S.L."/>
            <person name="Zaremba-Niedzwiedzka K."/>
            <person name="Martijn J."/>
            <person name="Lind A.E."/>
            <person name="van Eijk R."/>
            <person name="Schleper C."/>
            <person name="Guy L."/>
            <person name="Ettema T.J."/>
        </authorList>
    </citation>
    <scope>NUCLEOTIDE SEQUENCE</scope>
</reference>
<dbReference type="SUPFAM" id="SSF88723">
    <property type="entry name" value="PIN domain-like"/>
    <property type="match status" value="1"/>
</dbReference>
<dbReference type="InterPro" id="IPR029060">
    <property type="entry name" value="PIN-like_dom_sf"/>
</dbReference>
<gene>
    <name evidence="1" type="ORF">LCGC14_2707010</name>
</gene>
<dbReference type="AlphaFoldDB" id="A0A0F9C5V1"/>
<evidence type="ECO:0000313" key="1">
    <source>
        <dbReference type="EMBL" id="KKK92031.1"/>
    </source>
</evidence>
<protein>
    <submittedName>
        <fullName evidence="1">Uncharacterized protein</fullName>
    </submittedName>
</protein>